<proteinExistence type="predicted"/>
<organism evidence="2 3">
    <name type="scientific">Lophium mytilinum</name>
    <dbReference type="NCBI Taxonomy" id="390894"/>
    <lineage>
        <taxon>Eukaryota</taxon>
        <taxon>Fungi</taxon>
        <taxon>Dikarya</taxon>
        <taxon>Ascomycota</taxon>
        <taxon>Pezizomycotina</taxon>
        <taxon>Dothideomycetes</taxon>
        <taxon>Pleosporomycetidae</taxon>
        <taxon>Mytilinidiales</taxon>
        <taxon>Mytilinidiaceae</taxon>
        <taxon>Lophium</taxon>
    </lineage>
</organism>
<evidence type="ECO:0000256" key="1">
    <source>
        <dbReference type="SAM" id="MobiDB-lite"/>
    </source>
</evidence>
<evidence type="ECO:0000313" key="2">
    <source>
        <dbReference type="EMBL" id="KAF2491416.1"/>
    </source>
</evidence>
<dbReference type="AlphaFoldDB" id="A0A6A6QHA4"/>
<evidence type="ECO:0000313" key="3">
    <source>
        <dbReference type="Proteomes" id="UP000799750"/>
    </source>
</evidence>
<feature type="region of interest" description="Disordered" evidence="1">
    <location>
        <begin position="32"/>
        <end position="58"/>
    </location>
</feature>
<protein>
    <submittedName>
        <fullName evidence="2">Uncharacterized protein</fullName>
    </submittedName>
</protein>
<keyword evidence="3" id="KW-1185">Reference proteome</keyword>
<reference evidence="2" key="1">
    <citation type="journal article" date="2020" name="Stud. Mycol.">
        <title>101 Dothideomycetes genomes: a test case for predicting lifestyles and emergence of pathogens.</title>
        <authorList>
            <person name="Haridas S."/>
            <person name="Albert R."/>
            <person name="Binder M."/>
            <person name="Bloem J."/>
            <person name="Labutti K."/>
            <person name="Salamov A."/>
            <person name="Andreopoulos B."/>
            <person name="Baker S."/>
            <person name="Barry K."/>
            <person name="Bills G."/>
            <person name="Bluhm B."/>
            <person name="Cannon C."/>
            <person name="Castanera R."/>
            <person name="Culley D."/>
            <person name="Daum C."/>
            <person name="Ezra D."/>
            <person name="Gonzalez J."/>
            <person name="Henrissat B."/>
            <person name="Kuo A."/>
            <person name="Liang C."/>
            <person name="Lipzen A."/>
            <person name="Lutzoni F."/>
            <person name="Magnuson J."/>
            <person name="Mondo S."/>
            <person name="Nolan M."/>
            <person name="Ohm R."/>
            <person name="Pangilinan J."/>
            <person name="Park H.-J."/>
            <person name="Ramirez L."/>
            <person name="Alfaro M."/>
            <person name="Sun H."/>
            <person name="Tritt A."/>
            <person name="Yoshinaga Y."/>
            <person name="Zwiers L.-H."/>
            <person name="Turgeon B."/>
            <person name="Goodwin S."/>
            <person name="Spatafora J."/>
            <person name="Crous P."/>
            <person name="Grigoriev I."/>
        </authorList>
    </citation>
    <scope>NUCLEOTIDE SEQUENCE</scope>
    <source>
        <strain evidence="2">CBS 269.34</strain>
    </source>
</reference>
<name>A0A6A6QHA4_9PEZI</name>
<dbReference type="Proteomes" id="UP000799750">
    <property type="component" value="Unassembled WGS sequence"/>
</dbReference>
<sequence length="158" mass="17000">MAMLAVAISSVFASPIEKAEEFAHTMSKRVDLAPRDKRVDLPPKDKRIHPPTEDKRSDLRIKHTDFHWRFYDTGNCDHSVQPPDSFPSGGSPPGDGSIGVCYSAPEGVQWNRVEIDTFFADGGALGLQGPCNTGCGGGASVKQQGTNCYLPTSGYVSS</sequence>
<accession>A0A6A6QHA4</accession>
<dbReference type="EMBL" id="MU004195">
    <property type="protein sequence ID" value="KAF2491416.1"/>
    <property type="molecule type" value="Genomic_DNA"/>
</dbReference>
<gene>
    <name evidence="2" type="ORF">BU16DRAFT_542540</name>
</gene>
<dbReference type="OrthoDB" id="4642857at2759"/>